<keyword evidence="2" id="KW-0460">Magnesium</keyword>
<dbReference type="InterPro" id="IPR033749">
    <property type="entry name" value="Polyprenyl_synt_CS"/>
</dbReference>
<dbReference type="PROSITE" id="PS00444">
    <property type="entry name" value="POLYPRENYL_SYNTHASE_2"/>
    <property type="match status" value="1"/>
</dbReference>
<reference evidence="6" key="1">
    <citation type="journal article" date="2019" name="Int. J. Syst. Evol. Microbiol.">
        <title>The Global Catalogue of Microorganisms (GCM) 10K type strain sequencing project: providing services to taxonomists for standard genome sequencing and annotation.</title>
        <authorList>
            <consortium name="The Broad Institute Genomics Platform"/>
            <consortium name="The Broad Institute Genome Sequencing Center for Infectious Disease"/>
            <person name="Wu L."/>
            <person name="Ma J."/>
        </authorList>
    </citation>
    <scope>NUCLEOTIDE SEQUENCE [LARGE SCALE GENOMIC DNA]</scope>
    <source>
        <strain evidence="6">CGMCC 4.7289</strain>
    </source>
</reference>
<keyword evidence="3" id="KW-0808">Transferase</keyword>
<dbReference type="RefSeq" id="WP_253756672.1">
    <property type="nucleotide sequence ID" value="NZ_JAMZDZ010000001.1"/>
</dbReference>
<dbReference type="PROSITE" id="PS00723">
    <property type="entry name" value="POLYPRENYL_SYNTHASE_1"/>
    <property type="match status" value="1"/>
</dbReference>
<keyword evidence="1" id="KW-0479">Metal-binding</keyword>
<dbReference type="InterPro" id="IPR000092">
    <property type="entry name" value="Polyprenyl_synt"/>
</dbReference>
<evidence type="ECO:0000256" key="1">
    <source>
        <dbReference type="ARBA" id="ARBA00022723"/>
    </source>
</evidence>
<comment type="caution">
    <text evidence="5">The sequence shown here is derived from an EMBL/GenBank/DDBJ whole genome shotgun (WGS) entry which is preliminary data.</text>
</comment>
<dbReference type="Proteomes" id="UP001595816">
    <property type="component" value="Unassembled WGS sequence"/>
</dbReference>
<dbReference type="CDD" id="cd00685">
    <property type="entry name" value="Trans_IPPS_HT"/>
    <property type="match status" value="1"/>
</dbReference>
<dbReference type="SUPFAM" id="SSF48576">
    <property type="entry name" value="Terpenoid synthases"/>
    <property type="match status" value="1"/>
</dbReference>
<evidence type="ECO:0000313" key="5">
    <source>
        <dbReference type="EMBL" id="MFC4131046.1"/>
    </source>
</evidence>
<dbReference type="Pfam" id="PF00348">
    <property type="entry name" value="polyprenyl_synt"/>
    <property type="match status" value="1"/>
</dbReference>
<dbReference type="PANTHER" id="PTHR12001">
    <property type="entry name" value="GERANYLGERANYL PYROPHOSPHATE SYNTHASE"/>
    <property type="match status" value="1"/>
</dbReference>
<evidence type="ECO:0000256" key="3">
    <source>
        <dbReference type="RuleBase" id="RU004466"/>
    </source>
</evidence>
<dbReference type="PANTHER" id="PTHR12001:SF71">
    <property type="entry name" value="(2E,6E)-FARNESYL DIPHOSPHATE SYNTHASE"/>
    <property type="match status" value="1"/>
</dbReference>
<dbReference type="EMBL" id="JBHSAY010000005">
    <property type="protein sequence ID" value="MFC4131046.1"/>
    <property type="molecule type" value="Genomic_DNA"/>
</dbReference>
<evidence type="ECO:0000256" key="2">
    <source>
        <dbReference type="ARBA" id="ARBA00022842"/>
    </source>
</evidence>
<gene>
    <name evidence="5" type="ORF">ACFOZ4_10565</name>
</gene>
<dbReference type="SFLD" id="SFLDG01017">
    <property type="entry name" value="Polyprenyl_Transferase_Like"/>
    <property type="match status" value="1"/>
</dbReference>
<comment type="similarity">
    <text evidence="3">Belongs to the FPP/GGPP synthase family.</text>
</comment>
<keyword evidence="6" id="KW-1185">Reference proteome</keyword>
<sequence>MTEGPVDAPARSRTPEVDANAGRVAPAQPTPAAQVARQAVDSARALAEPALRAAVDTLPAVLRHASGYHFGWWDRHGIPAAHGPTGKALRPALVLLAAQAVGGAPAPALPAAVAVELVHNFSLVHDDVMDGDETRRHRPTVWKEFGVAQAILVGDALLTLAVETLGTLSGPSDSRVAGPTRARLAQKMLSGAVGDLLHGQGEDLAFESRDDVTTAECLAMARRKTGALIECATGLGALLGGGTAEQVARLRGFGADLGLAFQITDDLLGIWGDPAVTGKPVYSDLRSRKKSLPVVVALRSGVPAARPLLAAYASEEELKEADLAEVAAAVDAAGGRQWCVAQASELISRALDRLHDDPPLARTLELTALARLLTQRDR</sequence>
<evidence type="ECO:0000256" key="4">
    <source>
        <dbReference type="SAM" id="MobiDB-lite"/>
    </source>
</evidence>
<feature type="region of interest" description="Disordered" evidence="4">
    <location>
        <begin position="1"/>
        <end position="31"/>
    </location>
</feature>
<proteinExistence type="inferred from homology"/>
<organism evidence="5 6">
    <name type="scientific">Hamadaea flava</name>
    <dbReference type="NCBI Taxonomy" id="1742688"/>
    <lineage>
        <taxon>Bacteria</taxon>
        <taxon>Bacillati</taxon>
        <taxon>Actinomycetota</taxon>
        <taxon>Actinomycetes</taxon>
        <taxon>Micromonosporales</taxon>
        <taxon>Micromonosporaceae</taxon>
        <taxon>Hamadaea</taxon>
    </lineage>
</organism>
<dbReference type="SFLD" id="SFLDS00005">
    <property type="entry name" value="Isoprenoid_Synthase_Type_I"/>
    <property type="match status" value="1"/>
</dbReference>
<dbReference type="InterPro" id="IPR008949">
    <property type="entry name" value="Isoprenoid_synthase_dom_sf"/>
</dbReference>
<accession>A0ABV8LKQ0</accession>
<dbReference type="Gene3D" id="1.10.600.10">
    <property type="entry name" value="Farnesyl Diphosphate Synthase"/>
    <property type="match status" value="1"/>
</dbReference>
<evidence type="ECO:0000313" key="6">
    <source>
        <dbReference type="Proteomes" id="UP001595816"/>
    </source>
</evidence>
<name>A0ABV8LKQ0_9ACTN</name>
<protein>
    <submittedName>
        <fullName evidence="5">Polyprenyl synthetase family protein</fullName>
    </submittedName>
</protein>